<proteinExistence type="predicted"/>
<dbReference type="Proteomes" id="UP001107558">
    <property type="component" value="Chromosome 4"/>
</dbReference>
<protein>
    <submittedName>
        <fullName evidence="1">Uncharacterized protein</fullName>
    </submittedName>
</protein>
<comment type="caution">
    <text evidence="1">The sequence shown here is derived from an EMBL/GenBank/DDBJ whole genome shotgun (WGS) entry which is preliminary data.</text>
</comment>
<accession>A0A9J6BFQ7</accession>
<dbReference type="EMBL" id="JADBJN010000004">
    <property type="protein sequence ID" value="KAG5668323.1"/>
    <property type="molecule type" value="Genomic_DNA"/>
</dbReference>
<organism evidence="1 2">
    <name type="scientific">Polypedilum vanderplanki</name>
    <name type="common">Sleeping chironomid midge</name>
    <dbReference type="NCBI Taxonomy" id="319348"/>
    <lineage>
        <taxon>Eukaryota</taxon>
        <taxon>Metazoa</taxon>
        <taxon>Ecdysozoa</taxon>
        <taxon>Arthropoda</taxon>
        <taxon>Hexapoda</taxon>
        <taxon>Insecta</taxon>
        <taxon>Pterygota</taxon>
        <taxon>Neoptera</taxon>
        <taxon>Endopterygota</taxon>
        <taxon>Diptera</taxon>
        <taxon>Nematocera</taxon>
        <taxon>Chironomoidea</taxon>
        <taxon>Chironomidae</taxon>
        <taxon>Chironominae</taxon>
        <taxon>Polypedilum</taxon>
        <taxon>Polypedilum</taxon>
    </lineage>
</organism>
<gene>
    <name evidence="1" type="ORF">PVAND_016267</name>
</gene>
<reference evidence="1" key="1">
    <citation type="submission" date="2021-03" db="EMBL/GenBank/DDBJ databases">
        <title>Chromosome level genome of the anhydrobiotic midge Polypedilum vanderplanki.</title>
        <authorList>
            <person name="Yoshida Y."/>
            <person name="Kikawada T."/>
            <person name="Gusev O."/>
        </authorList>
    </citation>
    <scope>NUCLEOTIDE SEQUENCE</scope>
    <source>
        <strain evidence="1">NIAS01</strain>
        <tissue evidence="1">Whole body or cell culture</tissue>
    </source>
</reference>
<dbReference type="AlphaFoldDB" id="A0A9J6BFQ7"/>
<sequence>MQGTLFYRYGTIFREVINGPKIEYCVGYSTMYVAPVVKEFIKVINSASQRQVFHACPYQELSLNVSFNQKDFPQIFPHGEYKVSFNISLDEEESKKIEILGQFEFDTSIKESFG</sequence>
<keyword evidence="2" id="KW-1185">Reference proteome</keyword>
<name>A0A9J6BFQ7_POLVA</name>
<evidence type="ECO:0000313" key="1">
    <source>
        <dbReference type="EMBL" id="KAG5668323.1"/>
    </source>
</evidence>
<evidence type="ECO:0000313" key="2">
    <source>
        <dbReference type="Proteomes" id="UP001107558"/>
    </source>
</evidence>